<evidence type="ECO:0000256" key="10">
    <source>
        <dbReference type="RuleBase" id="RU000688"/>
    </source>
</evidence>
<evidence type="ECO:0000256" key="3">
    <source>
        <dbReference type="ARBA" id="ARBA00022692"/>
    </source>
</evidence>
<dbReference type="SUPFAM" id="SSF81321">
    <property type="entry name" value="Family A G protein-coupled receptor-like"/>
    <property type="match status" value="1"/>
</dbReference>
<keyword evidence="5 11" id="KW-1133">Transmembrane helix</keyword>
<dbReference type="CDD" id="cd15225">
    <property type="entry name" value="7tmA_OR10A-like"/>
    <property type="match status" value="1"/>
</dbReference>
<sequence length="332" mass="37437">MGTKNHTIVTSFILLGMSDLPEHGIILFLVFLALYLLNLLGNIVMTTLIVIDPHLKTPMYFFLCNLSFADMCLATVNVPNLMANLFSKSKSISYSGCITQMYFFLATGIAECFLLSAMAYDRYVAICNPLHYTMVMNRKLCSLIVAGCWTISSLHSLLHTLLMSQLTFCGPNTIDHFFCDLPPLLKLSCSDISTNEVVIFIEGAIIGCGTFLCILISYIHILITILSVRSAEGRRKAFSTCSSHLIVVTLYFGSAYFTYFQPSSSYNHERNRVMTVMYTVVSPMLNPFIYSLRNKDVKGALRRAIGRNDVHIRISVTETLTFTFIRFWENSR</sequence>
<dbReference type="FunFam" id="1.20.1070.10:FF:000015">
    <property type="entry name" value="Olfactory receptor"/>
    <property type="match status" value="1"/>
</dbReference>
<keyword evidence="2 11" id="KW-1003">Cell membrane</keyword>
<dbReference type="Gene3D" id="1.20.1070.10">
    <property type="entry name" value="Rhodopsin 7-helix transmembrane proteins"/>
    <property type="match status" value="1"/>
</dbReference>
<evidence type="ECO:0000256" key="7">
    <source>
        <dbReference type="ARBA" id="ARBA00023136"/>
    </source>
</evidence>
<feature type="transmembrane region" description="Helical" evidence="11">
    <location>
        <begin position="272"/>
        <end position="292"/>
    </location>
</feature>
<evidence type="ECO:0000313" key="13">
    <source>
        <dbReference type="Proteomes" id="UP000515156"/>
    </source>
</evidence>
<dbReference type="PRINTS" id="PR00245">
    <property type="entry name" value="OLFACTORYR"/>
</dbReference>
<reference evidence="14" key="1">
    <citation type="submission" date="2025-08" db="UniProtKB">
        <authorList>
            <consortium name="RefSeq"/>
        </authorList>
    </citation>
    <scope>IDENTIFICATION</scope>
</reference>
<protein>
    <recommendedName>
        <fullName evidence="11">Olfactory receptor</fullName>
    </recommendedName>
</protein>
<evidence type="ECO:0000256" key="9">
    <source>
        <dbReference type="ARBA" id="ARBA00023224"/>
    </source>
</evidence>
<dbReference type="InParanoid" id="A0A6P7XCI1"/>
<dbReference type="PRINTS" id="PR00237">
    <property type="entry name" value="GPCRRHODOPSN"/>
</dbReference>
<dbReference type="InterPro" id="IPR000725">
    <property type="entry name" value="Olfact_rcpt"/>
</dbReference>
<keyword evidence="13" id="KW-1185">Reference proteome</keyword>
<dbReference type="GO" id="GO:0004984">
    <property type="term" value="F:olfactory receptor activity"/>
    <property type="evidence" value="ECO:0007669"/>
    <property type="project" value="InterPro"/>
</dbReference>
<dbReference type="KEGG" id="muo:115461953"/>
<feature type="transmembrane region" description="Helical" evidence="11">
    <location>
        <begin position="197"/>
        <end position="225"/>
    </location>
</feature>
<keyword evidence="6 10" id="KW-0297">G-protein coupled receptor</keyword>
<keyword evidence="11" id="KW-0716">Sensory transduction</keyword>
<evidence type="ECO:0000256" key="5">
    <source>
        <dbReference type="ARBA" id="ARBA00022989"/>
    </source>
</evidence>
<comment type="subcellular location">
    <subcellularLocation>
        <location evidence="1 11">Cell membrane</location>
        <topology evidence="1 11">Multi-pass membrane protein</topology>
    </subcellularLocation>
</comment>
<dbReference type="GeneID" id="115461953"/>
<dbReference type="AlphaFoldDB" id="A0A6P7XCI1"/>
<dbReference type="OrthoDB" id="9975554at2759"/>
<dbReference type="InterPro" id="IPR050516">
    <property type="entry name" value="Olfactory_GPCR"/>
</dbReference>
<feature type="transmembrane region" description="Helical" evidence="11">
    <location>
        <begin position="25"/>
        <end position="51"/>
    </location>
</feature>
<feature type="domain" description="G-protein coupled receptors family 1 profile" evidence="12">
    <location>
        <begin position="41"/>
        <end position="290"/>
    </location>
</feature>
<dbReference type="PANTHER" id="PTHR26452">
    <property type="entry name" value="OLFACTORY RECEPTOR"/>
    <property type="match status" value="1"/>
</dbReference>
<evidence type="ECO:0000256" key="11">
    <source>
        <dbReference type="RuleBase" id="RU363047"/>
    </source>
</evidence>
<dbReference type="Proteomes" id="UP000515156">
    <property type="component" value="Chromosome 2"/>
</dbReference>
<evidence type="ECO:0000313" key="14">
    <source>
        <dbReference type="RefSeq" id="XP_030047864.1"/>
    </source>
</evidence>
<evidence type="ECO:0000256" key="8">
    <source>
        <dbReference type="ARBA" id="ARBA00023170"/>
    </source>
</evidence>
<keyword evidence="7 11" id="KW-0472">Membrane</keyword>
<evidence type="ECO:0000256" key="6">
    <source>
        <dbReference type="ARBA" id="ARBA00023040"/>
    </source>
</evidence>
<dbReference type="Pfam" id="PF13853">
    <property type="entry name" value="7tm_4"/>
    <property type="match status" value="1"/>
</dbReference>
<keyword evidence="3 10" id="KW-0812">Transmembrane</keyword>
<evidence type="ECO:0000256" key="2">
    <source>
        <dbReference type="ARBA" id="ARBA00022475"/>
    </source>
</evidence>
<comment type="similarity">
    <text evidence="10">Belongs to the G-protein coupled receptor 1 family.</text>
</comment>
<dbReference type="PROSITE" id="PS00237">
    <property type="entry name" value="G_PROTEIN_RECEP_F1_1"/>
    <property type="match status" value="1"/>
</dbReference>
<evidence type="ECO:0000256" key="1">
    <source>
        <dbReference type="ARBA" id="ARBA00004651"/>
    </source>
</evidence>
<feature type="transmembrane region" description="Helical" evidence="11">
    <location>
        <begin position="101"/>
        <end position="120"/>
    </location>
</feature>
<organism evidence="13 14">
    <name type="scientific">Microcaecilia unicolor</name>
    <dbReference type="NCBI Taxonomy" id="1415580"/>
    <lineage>
        <taxon>Eukaryota</taxon>
        <taxon>Metazoa</taxon>
        <taxon>Chordata</taxon>
        <taxon>Craniata</taxon>
        <taxon>Vertebrata</taxon>
        <taxon>Euteleostomi</taxon>
        <taxon>Amphibia</taxon>
        <taxon>Gymnophiona</taxon>
        <taxon>Siphonopidae</taxon>
        <taxon>Microcaecilia</taxon>
    </lineage>
</organism>
<feature type="transmembrane region" description="Helical" evidence="11">
    <location>
        <begin position="60"/>
        <end position="81"/>
    </location>
</feature>
<evidence type="ECO:0000256" key="4">
    <source>
        <dbReference type="ARBA" id="ARBA00022725"/>
    </source>
</evidence>
<dbReference type="InterPro" id="IPR000276">
    <property type="entry name" value="GPCR_Rhodpsn"/>
</dbReference>
<dbReference type="InterPro" id="IPR017452">
    <property type="entry name" value="GPCR_Rhodpsn_7TM"/>
</dbReference>
<keyword evidence="8 10" id="KW-0675">Receptor</keyword>
<proteinExistence type="inferred from homology"/>
<dbReference type="PROSITE" id="PS50262">
    <property type="entry name" value="G_PROTEIN_RECEP_F1_2"/>
    <property type="match status" value="1"/>
</dbReference>
<feature type="transmembrane region" description="Helical" evidence="11">
    <location>
        <begin position="140"/>
        <end position="158"/>
    </location>
</feature>
<evidence type="ECO:0000259" key="12">
    <source>
        <dbReference type="PROSITE" id="PS50262"/>
    </source>
</evidence>
<name>A0A6P7XCI1_9AMPH</name>
<dbReference type="GO" id="GO:0005886">
    <property type="term" value="C:plasma membrane"/>
    <property type="evidence" value="ECO:0007669"/>
    <property type="project" value="UniProtKB-SubCell"/>
</dbReference>
<accession>A0A6P7XCI1</accession>
<gene>
    <name evidence="14" type="primary">LOC115461953</name>
</gene>
<dbReference type="GO" id="GO:0004930">
    <property type="term" value="F:G protein-coupled receptor activity"/>
    <property type="evidence" value="ECO:0007669"/>
    <property type="project" value="UniProtKB-KW"/>
</dbReference>
<dbReference type="RefSeq" id="XP_030047864.1">
    <property type="nucleotide sequence ID" value="XM_030192004.1"/>
</dbReference>
<keyword evidence="9 10" id="KW-0807">Transducer</keyword>
<keyword evidence="4 11" id="KW-0552">Olfaction</keyword>
<feature type="transmembrane region" description="Helical" evidence="11">
    <location>
        <begin position="237"/>
        <end position="260"/>
    </location>
</feature>